<dbReference type="Proteomes" id="UP001363151">
    <property type="component" value="Unassembled WGS sequence"/>
</dbReference>
<name>A0ABR1G6D0_AURAN</name>
<evidence type="ECO:0000256" key="1">
    <source>
        <dbReference type="SAM" id="MobiDB-lite"/>
    </source>
</evidence>
<accession>A0ABR1G6D0</accession>
<evidence type="ECO:0000313" key="3">
    <source>
        <dbReference type="Proteomes" id="UP001363151"/>
    </source>
</evidence>
<organism evidence="2 3">
    <name type="scientific">Aureococcus anophagefferens</name>
    <name type="common">Harmful bloom alga</name>
    <dbReference type="NCBI Taxonomy" id="44056"/>
    <lineage>
        <taxon>Eukaryota</taxon>
        <taxon>Sar</taxon>
        <taxon>Stramenopiles</taxon>
        <taxon>Ochrophyta</taxon>
        <taxon>Pelagophyceae</taxon>
        <taxon>Pelagomonadales</taxon>
        <taxon>Pelagomonadaceae</taxon>
        <taxon>Aureococcus</taxon>
    </lineage>
</organism>
<dbReference type="Gene3D" id="3.10.450.50">
    <property type="match status" value="1"/>
</dbReference>
<protein>
    <recommendedName>
        <fullName evidence="4">SnoaL-like domain-containing protein</fullName>
    </recommendedName>
</protein>
<evidence type="ECO:0008006" key="4">
    <source>
        <dbReference type="Google" id="ProtNLM"/>
    </source>
</evidence>
<reference evidence="2 3" key="1">
    <citation type="submission" date="2024-03" db="EMBL/GenBank/DDBJ databases">
        <title>Aureococcus anophagefferens CCMP1851 and Kratosvirus quantuckense: Draft genome of a second virus-susceptible host strain in the model system.</title>
        <authorList>
            <person name="Chase E."/>
            <person name="Truchon A.R."/>
            <person name="Schepens W."/>
            <person name="Wilhelm S.W."/>
        </authorList>
    </citation>
    <scope>NUCLEOTIDE SEQUENCE [LARGE SCALE GENOMIC DNA]</scope>
    <source>
        <strain evidence="2 3">CCMP1851</strain>
    </source>
</reference>
<proteinExistence type="predicted"/>
<evidence type="ECO:0000313" key="2">
    <source>
        <dbReference type="EMBL" id="KAK7248850.1"/>
    </source>
</evidence>
<sequence length="294" mass="31095">MTLKARVAKLCEELGVEPPSGGGLAPTVRLCAAAAEVPYETIGKTVEALELEVFGVAAVAPAAATRPADKKKRKRAVKRETAAGSDDDEPLEAKTFTAEELAQQRYDKAKADGDVVELSHTITMKTSAARTILAICLAAFAPTSAKEISPMTKAESYVAAMTETMASGSMAKMAKKYFAPTIEWDWSGPQTGSGSPDDLVKEFAATWGSMVSVFHPSDPFVVLDSVAKKVAVAFSLVINVDGAGKAPACLITNNPILFTFTFDDKGKVTKWDGLWDPNDPSLVGCVTKLSSAEL</sequence>
<gene>
    <name evidence="2" type="ORF">SO694_0004216</name>
</gene>
<keyword evidence="3" id="KW-1185">Reference proteome</keyword>
<feature type="region of interest" description="Disordered" evidence="1">
    <location>
        <begin position="65"/>
        <end position="93"/>
    </location>
</feature>
<comment type="caution">
    <text evidence="2">The sequence shown here is derived from an EMBL/GenBank/DDBJ whole genome shotgun (WGS) entry which is preliminary data.</text>
</comment>
<dbReference type="EMBL" id="JBBJCI010000085">
    <property type="protein sequence ID" value="KAK7248850.1"/>
    <property type="molecule type" value="Genomic_DNA"/>
</dbReference>